<sequence length="203" mass="22342">MKAPVSLDLPTLRFYAQSAQVYCASGPGGVSRNLHSFLQMLKPGACILELGCGGGRDAEAMIAAGFKVDPTDGTPEIARKAEERLRQPVRVMRFDELDAVETYDAVWANASLLHVPRRSLPQVLTRVSRALKPGGLHFASYKGGDIEGRDNLGRYFNFLSREELIAIYHRSAPWEIESIIEYIGGGYEGKHGPWVAITARKPV</sequence>
<reference evidence="5" key="1">
    <citation type="submission" date="2017-11" db="EMBL/GenBank/DDBJ databases">
        <authorList>
            <person name="Kuznetsova I."/>
            <person name="Sazanova A."/>
            <person name="Chirak E."/>
            <person name="Safronova V."/>
            <person name="Willems A."/>
        </authorList>
    </citation>
    <scope>NUCLEOTIDE SEQUENCE [LARGE SCALE GENOMIC DNA]</scope>
    <source>
        <strain evidence="5">STM 196</strain>
    </source>
</reference>
<dbReference type="CDD" id="cd02440">
    <property type="entry name" value="AdoMet_MTases"/>
    <property type="match status" value="1"/>
</dbReference>
<proteinExistence type="predicted"/>
<gene>
    <name evidence="4" type="ORF">CU102_24080</name>
</gene>
<dbReference type="InterPro" id="IPR041698">
    <property type="entry name" value="Methyltransf_25"/>
</dbReference>
<dbReference type="Gene3D" id="3.40.50.150">
    <property type="entry name" value="Vaccinia Virus protein VP39"/>
    <property type="match status" value="1"/>
</dbReference>
<evidence type="ECO:0000313" key="4">
    <source>
        <dbReference type="EMBL" id="PSH63345.1"/>
    </source>
</evidence>
<dbReference type="Proteomes" id="UP000241444">
    <property type="component" value="Unassembled WGS sequence"/>
</dbReference>
<dbReference type="RefSeq" id="WP_106713619.1">
    <property type="nucleotide sequence ID" value="NZ_PGGO01000025.1"/>
</dbReference>
<dbReference type="InterPro" id="IPR029063">
    <property type="entry name" value="SAM-dependent_MTases_sf"/>
</dbReference>
<name>A0A2P7BA53_9HYPH</name>
<evidence type="ECO:0000256" key="1">
    <source>
        <dbReference type="ARBA" id="ARBA00022603"/>
    </source>
</evidence>
<dbReference type="OrthoDB" id="9804312at2"/>
<dbReference type="PANTHER" id="PTHR43861">
    <property type="entry name" value="TRANS-ACONITATE 2-METHYLTRANSFERASE-RELATED"/>
    <property type="match status" value="1"/>
</dbReference>
<dbReference type="GO" id="GO:0032259">
    <property type="term" value="P:methylation"/>
    <property type="evidence" value="ECO:0007669"/>
    <property type="project" value="UniProtKB-KW"/>
</dbReference>
<evidence type="ECO:0000259" key="3">
    <source>
        <dbReference type="Pfam" id="PF13649"/>
    </source>
</evidence>
<comment type="caution">
    <text evidence="4">The sequence shown here is derived from an EMBL/GenBank/DDBJ whole genome shotgun (WGS) entry which is preliminary data.</text>
</comment>
<dbReference type="Pfam" id="PF13649">
    <property type="entry name" value="Methyltransf_25"/>
    <property type="match status" value="1"/>
</dbReference>
<evidence type="ECO:0000256" key="2">
    <source>
        <dbReference type="ARBA" id="ARBA00022679"/>
    </source>
</evidence>
<accession>A0A2P7BA53</accession>
<dbReference type="AlphaFoldDB" id="A0A2P7BA53"/>
<organism evidence="4 5">
    <name type="scientific">Phyllobacterium brassicacearum</name>
    <dbReference type="NCBI Taxonomy" id="314235"/>
    <lineage>
        <taxon>Bacteria</taxon>
        <taxon>Pseudomonadati</taxon>
        <taxon>Pseudomonadota</taxon>
        <taxon>Alphaproteobacteria</taxon>
        <taxon>Hyphomicrobiales</taxon>
        <taxon>Phyllobacteriaceae</taxon>
        <taxon>Phyllobacterium</taxon>
    </lineage>
</organism>
<evidence type="ECO:0000313" key="5">
    <source>
        <dbReference type="Proteomes" id="UP000241444"/>
    </source>
</evidence>
<keyword evidence="1 4" id="KW-0489">Methyltransferase</keyword>
<keyword evidence="2 4" id="KW-0808">Transferase</keyword>
<dbReference type="EMBL" id="PGGO01000025">
    <property type="protein sequence ID" value="PSH63345.1"/>
    <property type="molecule type" value="Genomic_DNA"/>
</dbReference>
<dbReference type="PANTHER" id="PTHR43861:SF1">
    <property type="entry name" value="TRANS-ACONITATE 2-METHYLTRANSFERASE"/>
    <property type="match status" value="1"/>
</dbReference>
<dbReference type="GO" id="GO:0008168">
    <property type="term" value="F:methyltransferase activity"/>
    <property type="evidence" value="ECO:0007669"/>
    <property type="project" value="UniProtKB-KW"/>
</dbReference>
<dbReference type="SUPFAM" id="SSF53335">
    <property type="entry name" value="S-adenosyl-L-methionine-dependent methyltransferases"/>
    <property type="match status" value="1"/>
</dbReference>
<protein>
    <submittedName>
        <fullName evidence="4">SAM-dependent methyltransferase</fullName>
    </submittedName>
</protein>
<feature type="domain" description="Methyltransferase" evidence="3">
    <location>
        <begin position="47"/>
        <end position="135"/>
    </location>
</feature>
<keyword evidence="5" id="KW-1185">Reference proteome</keyword>